<evidence type="ECO:0000313" key="2">
    <source>
        <dbReference type="Proteomes" id="UP000184073"/>
    </source>
</evidence>
<keyword evidence="2" id="KW-1185">Reference proteome</keyword>
<gene>
    <name evidence="1" type="ORF">ASPVEDRAFT_36966</name>
</gene>
<dbReference type="AlphaFoldDB" id="A0A1L9P7W5"/>
<dbReference type="EMBL" id="KV878125">
    <property type="protein sequence ID" value="OJI97543.1"/>
    <property type="molecule type" value="Genomic_DNA"/>
</dbReference>
<dbReference type="RefSeq" id="XP_040663306.1">
    <property type="nucleotide sequence ID" value="XM_040811340.1"/>
</dbReference>
<evidence type="ECO:0000313" key="1">
    <source>
        <dbReference type="EMBL" id="OJI97543.1"/>
    </source>
</evidence>
<dbReference type="VEuPathDB" id="FungiDB:ASPVEDRAFT_36966"/>
<name>A0A1L9P7W5_ASPVE</name>
<accession>A0A1L9P7W5</accession>
<protein>
    <submittedName>
        <fullName evidence="1">Uncharacterized protein</fullName>
    </submittedName>
</protein>
<organism evidence="1 2">
    <name type="scientific">Aspergillus versicolor CBS 583.65</name>
    <dbReference type="NCBI Taxonomy" id="1036611"/>
    <lineage>
        <taxon>Eukaryota</taxon>
        <taxon>Fungi</taxon>
        <taxon>Dikarya</taxon>
        <taxon>Ascomycota</taxon>
        <taxon>Pezizomycotina</taxon>
        <taxon>Eurotiomycetes</taxon>
        <taxon>Eurotiomycetidae</taxon>
        <taxon>Eurotiales</taxon>
        <taxon>Aspergillaceae</taxon>
        <taxon>Aspergillus</taxon>
        <taxon>Aspergillus subgen. Nidulantes</taxon>
    </lineage>
</organism>
<sequence length="108" mass="12352">MGLSRGTARGFCLVGLGGSFCTSVSGVDLAGRVRRRWSVFWLGRKARYLGWIETFGLRQCRERKDDIKLDRNMGSHPTDTDVPDTVQRSELPEEYPRILCRWTDPFGK</sequence>
<dbReference type="Proteomes" id="UP000184073">
    <property type="component" value="Unassembled WGS sequence"/>
</dbReference>
<proteinExistence type="predicted"/>
<reference evidence="2" key="1">
    <citation type="journal article" date="2017" name="Genome Biol.">
        <title>Comparative genomics reveals high biological diversity and specific adaptations in the industrially and medically important fungal genus Aspergillus.</title>
        <authorList>
            <person name="de Vries R.P."/>
            <person name="Riley R."/>
            <person name="Wiebenga A."/>
            <person name="Aguilar-Osorio G."/>
            <person name="Amillis S."/>
            <person name="Uchima C.A."/>
            <person name="Anderluh G."/>
            <person name="Asadollahi M."/>
            <person name="Askin M."/>
            <person name="Barry K."/>
            <person name="Battaglia E."/>
            <person name="Bayram O."/>
            <person name="Benocci T."/>
            <person name="Braus-Stromeyer S.A."/>
            <person name="Caldana C."/>
            <person name="Canovas D."/>
            <person name="Cerqueira G.C."/>
            <person name="Chen F."/>
            <person name="Chen W."/>
            <person name="Choi C."/>
            <person name="Clum A."/>
            <person name="Dos Santos R.A."/>
            <person name="Damasio A.R."/>
            <person name="Diallinas G."/>
            <person name="Emri T."/>
            <person name="Fekete E."/>
            <person name="Flipphi M."/>
            <person name="Freyberg S."/>
            <person name="Gallo A."/>
            <person name="Gournas C."/>
            <person name="Habgood R."/>
            <person name="Hainaut M."/>
            <person name="Harispe M.L."/>
            <person name="Henrissat B."/>
            <person name="Hilden K.S."/>
            <person name="Hope R."/>
            <person name="Hossain A."/>
            <person name="Karabika E."/>
            <person name="Karaffa L."/>
            <person name="Karanyi Z."/>
            <person name="Krasevec N."/>
            <person name="Kuo A."/>
            <person name="Kusch H."/>
            <person name="LaButti K."/>
            <person name="Lagendijk E.L."/>
            <person name="Lapidus A."/>
            <person name="Levasseur A."/>
            <person name="Lindquist E."/>
            <person name="Lipzen A."/>
            <person name="Logrieco A.F."/>
            <person name="MacCabe A."/>
            <person name="Maekelae M.R."/>
            <person name="Malavazi I."/>
            <person name="Melin P."/>
            <person name="Meyer V."/>
            <person name="Mielnichuk N."/>
            <person name="Miskei M."/>
            <person name="Molnar A.P."/>
            <person name="Mule G."/>
            <person name="Ngan C.Y."/>
            <person name="Orejas M."/>
            <person name="Orosz E."/>
            <person name="Ouedraogo J.P."/>
            <person name="Overkamp K.M."/>
            <person name="Park H.-S."/>
            <person name="Perrone G."/>
            <person name="Piumi F."/>
            <person name="Punt P.J."/>
            <person name="Ram A.F."/>
            <person name="Ramon A."/>
            <person name="Rauscher S."/>
            <person name="Record E."/>
            <person name="Riano-Pachon D.M."/>
            <person name="Robert V."/>
            <person name="Roehrig J."/>
            <person name="Ruller R."/>
            <person name="Salamov A."/>
            <person name="Salih N.S."/>
            <person name="Samson R.A."/>
            <person name="Sandor E."/>
            <person name="Sanguinetti M."/>
            <person name="Schuetze T."/>
            <person name="Sepcic K."/>
            <person name="Shelest E."/>
            <person name="Sherlock G."/>
            <person name="Sophianopoulou V."/>
            <person name="Squina F.M."/>
            <person name="Sun H."/>
            <person name="Susca A."/>
            <person name="Todd R.B."/>
            <person name="Tsang A."/>
            <person name="Unkles S.E."/>
            <person name="van de Wiele N."/>
            <person name="van Rossen-Uffink D."/>
            <person name="Oliveira J.V."/>
            <person name="Vesth T.C."/>
            <person name="Visser J."/>
            <person name="Yu J.-H."/>
            <person name="Zhou M."/>
            <person name="Andersen M.R."/>
            <person name="Archer D.B."/>
            <person name="Baker S.E."/>
            <person name="Benoit I."/>
            <person name="Brakhage A.A."/>
            <person name="Braus G.H."/>
            <person name="Fischer R."/>
            <person name="Frisvad J.C."/>
            <person name="Goldman G.H."/>
            <person name="Houbraken J."/>
            <person name="Oakley B."/>
            <person name="Pocsi I."/>
            <person name="Scazzocchio C."/>
            <person name="Seiboth B."/>
            <person name="vanKuyk P.A."/>
            <person name="Wortman J."/>
            <person name="Dyer P.S."/>
            <person name="Grigoriev I.V."/>
        </authorList>
    </citation>
    <scope>NUCLEOTIDE SEQUENCE [LARGE SCALE GENOMIC DNA]</scope>
    <source>
        <strain evidence="2">CBS 583.65</strain>
    </source>
</reference>
<dbReference type="GeneID" id="63726851"/>